<dbReference type="AlphaFoldDB" id="A0A1G2K4U7"/>
<dbReference type="InterPro" id="IPR015424">
    <property type="entry name" value="PyrdxlP-dep_Trfase"/>
</dbReference>
<dbReference type="SUPFAM" id="SSF53383">
    <property type="entry name" value="PLP-dependent transferases"/>
    <property type="match status" value="1"/>
</dbReference>
<dbReference type="Gene3D" id="3.40.640.10">
    <property type="entry name" value="Type I PLP-dependent aspartate aminotransferase-like (Major domain)"/>
    <property type="match status" value="1"/>
</dbReference>
<gene>
    <name evidence="2" type="ORF">A2131_02270</name>
</gene>
<dbReference type="PIRSF" id="PIRSF000390">
    <property type="entry name" value="PLP_StrS"/>
    <property type="match status" value="1"/>
</dbReference>
<dbReference type="EMBL" id="MHQB01000036">
    <property type="protein sequence ID" value="OGZ93478.1"/>
    <property type="molecule type" value="Genomic_DNA"/>
</dbReference>
<dbReference type="PANTHER" id="PTHR30244:SF34">
    <property type="entry name" value="DTDP-4-AMINO-4,6-DIDEOXYGALACTOSE TRANSAMINASE"/>
    <property type="match status" value="1"/>
</dbReference>
<organism evidence="2 3">
    <name type="scientific">Candidatus Sungbacteria bacterium GWC2_49_10</name>
    <dbReference type="NCBI Taxonomy" id="1802263"/>
    <lineage>
        <taxon>Bacteria</taxon>
        <taxon>Candidatus Sungiibacteriota</taxon>
    </lineage>
</organism>
<dbReference type="InterPro" id="IPR000653">
    <property type="entry name" value="DegT/StrS_aminotransferase"/>
</dbReference>
<keyword evidence="1" id="KW-0663">Pyridoxal phosphate</keyword>
<sequence>MKKAVKHKIGVGGVVISPYAKKLVNRVLDSGRISYGPFLQKFEEGFARLCDRKFAISANSGTSALQVALQAMKELYGWEDGDEVLIPAVTFVATANIVIHNGMKPIFVDVDPRTYNINPSLVTAKISKRTRAIIPVHLFGLSSDMEDIMSLARKHNLKVIEDSCETVGVTYKGKPVGSRGDISCFSTYMAHLVTTGVGGLVLTNDAKVAVKVRSLVNHGRDSIYFSIDDDKGVSGKARLVMASRRFSFESIGHSFRLTELEGALGVAQLKELPHNIRFRQRYASYLVRALAPLKIFLQFPYIPNHSDHAFMVFPLVIKDKRISRDDLIYWLENRGVETRYMSPMINQPVYRRLFGDLEPKYPVAAYINKNGFYIGCHPEIAREDGNRVIKAFHDFFHKYRDKR</sequence>
<dbReference type="InterPro" id="IPR015422">
    <property type="entry name" value="PyrdxlP-dep_Trfase_small"/>
</dbReference>
<dbReference type="Gene3D" id="3.90.1150.10">
    <property type="entry name" value="Aspartate Aminotransferase, domain 1"/>
    <property type="match status" value="1"/>
</dbReference>
<name>A0A1G2K4U7_9BACT</name>
<evidence type="ECO:0008006" key="4">
    <source>
        <dbReference type="Google" id="ProtNLM"/>
    </source>
</evidence>
<dbReference type="Proteomes" id="UP000177392">
    <property type="component" value="Unassembled WGS sequence"/>
</dbReference>
<protein>
    <recommendedName>
        <fullName evidence="4">DegT/DnrJ/EryC1/StrS aminotransferase</fullName>
    </recommendedName>
</protein>
<dbReference type="PANTHER" id="PTHR30244">
    <property type="entry name" value="TRANSAMINASE"/>
    <property type="match status" value="1"/>
</dbReference>
<dbReference type="Pfam" id="PF01041">
    <property type="entry name" value="DegT_DnrJ_EryC1"/>
    <property type="match status" value="1"/>
</dbReference>
<proteinExistence type="inferred from homology"/>
<dbReference type="GO" id="GO:0008483">
    <property type="term" value="F:transaminase activity"/>
    <property type="evidence" value="ECO:0007669"/>
    <property type="project" value="TreeGrafter"/>
</dbReference>
<dbReference type="GO" id="GO:0030170">
    <property type="term" value="F:pyridoxal phosphate binding"/>
    <property type="evidence" value="ECO:0007669"/>
    <property type="project" value="TreeGrafter"/>
</dbReference>
<reference evidence="2 3" key="1">
    <citation type="journal article" date="2016" name="Nat. Commun.">
        <title>Thousands of microbial genomes shed light on interconnected biogeochemical processes in an aquifer system.</title>
        <authorList>
            <person name="Anantharaman K."/>
            <person name="Brown C.T."/>
            <person name="Hug L.A."/>
            <person name="Sharon I."/>
            <person name="Castelle C.J."/>
            <person name="Probst A.J."/>
            <person name="Thomas B.C."/>
            <person name="Singh A."/>
            <person name="Wilkins M.J."/>
            <person name="Karaoz U."/>
            <person name="Brodie E.L."/>
            <person name="Williams K.H."/>
            <person name="Hubbard S.S."/>
            <person name="Banfield J.F."/>
        </authorList>
    </citation>
    <scope>NUCLEOTIDE SEQUENCE [LARGE SCALE GENOMIC DNA]</scope>
</reference>
<dbReference type="InterPro" id="IPR015421">
    <property type="entry name" value="PyrdxlP-dep_Trfase_major"/>
</dbReference>
<evidence type="ECO:0000256" key="1">
    <source>
        <dbReference type="RuleBase" id="RU004508"/>
    </source>
</evidence>
<dbReference type="GO" id="GO:0000271">
    <property type="term" value="P:polysaccharide biosynthetic process"/>
    <property type="evidence" value="ECO:0007669"/>
    <property type="project" value="TreeGrafter"/>
</dbReference>
<comment type="similarity">
    <text evidence="1">Belongs to the DegT/DnrJ/EryC1 family.</text>
</comment>
<dbReference type="CDD" id="cd00616">
    <property type="entry name" value="AHBA_syn"/>
    <property type="match status" value="1"/>
</dbReference>
<evidence type="ECO:0000313" key="2">
    <source>
        <dbReference type="EMBL" id="OGZ93478.1"/>
    </source>
</evidence>
<accession>A0A1G2K4U7</accession>
<comment type="caution">
    <text evidence="2">The sequence shown here is derived from an EMBL/GenBank/DDBJ whole genome shotgun (WGS) entry which is preliminary data.</text>
</comment>
<evidence type="ECO:0000313" key="3">
    <source>
        <dbReference type="Proteomes" id="UP000177392"/>
    </source>
</evidence>